<evidence type="ECO:0000256" key="2">
    <source>
        <dbReference type="ARBA" id="ARBA00006602"/>
    </source>
</evidence>
<dbReference type="InterPro" id="IPR018035">
    <property type="entry name" value="Flagellar_FliH/T3SS_HrpE"/>
</dbReference>
<dbReference type="EMBL" id="CP041969">
    <property type="protein sequence ID" value="QMV40172.1"/>
    <property type="molecule type" value="Genomic_DNA"/>
</dbReference>
<keyword evidence="4" id="KW-1005">Bacterial flagellum biogenesis</keyword>
<dbReference type="InterPro" id="IPR051472">
    <property type="entry name" value="T3SS_Stator/FliH"/>
</dbReference>
<sequence>MSNLIKSSHVVSLDDLKRLELIRRITPSPQNISESGVDGEGNETIDVETQSLKDRILADAEEAAQQILQQARADAAEIRDKAGKEIEDWWQSRREEDSQVREEASRQGYDEGYEAGSRQAEEVLHQNWASRLQEAQTIVEQAYAAKETVITEGESFLVELSCSIAEKIISRKLSKAPEMSMKLFEKALARRREQGVIVLCVAPSQFAYVQAAKDELAMILDAQAELQIVPDSSIKEGGCIVRSAFGSIDARVDTQLEAIREQLLKVASHRIEEGDNIAAP</sequence>
<evidence type="ECO:0000256" key="6">
    <source>
        <dbReference type="ARBA" id="ARBA00023225"/>
    </source>
</evidence>
<keyword evidence="5" id="KW-0653">Protein transport</keyword>
<evidence type="ECO:0000256" key="5">
    <source>
        <dbReference type="ARBA" id="ARBA00022927"/>
    </source>
</evidence>
<dbReference type="Pfam" id="PF02108">
    <property type="entry name" value="FliH"/>
    <property type="match status" value="1"/>
</dbReference>
<dbReference type="PANTHER" id="PTHR34982:SF1">
    <property type="entry name" value="FLAGELLAR ASSEMBLY PROTEIN FLIH"/>
    <property type="match status" value="1"/>
</dbReference>
<dbReference type="InterPro" id="IPR022524">
    <property type="entry name" value="FliH_Bacilli"/>
</dbReference>
<evidence type="ECO:0000256" key="3">
    <source>
        <dbReference type="ARBA" id="ARBA00022448"/>
    </source>
</evidence>
<keyword evidence="10" id="KW-1185">Reference proteome</keyword>
<reference evidence="9 10" key="1">
    <citation type="submission" date="2019-07" db="EMBL/GenBank/DDBJ databases">
        <authorList>
            <person name="Kim J.K."/>
            <person name="Cheong H.-M."/>
            <person name="Choi Y."/>
            <person name="Hwang K.J."/>
            <person name="Lee S."/>
            <person name="Choi C."/>
        </authorList>
    </citation>
    <scope>NUCLEOTIDE SEQUENCE [LARGE SCALE GENOMIC DNA]</scope>
    <source>
        <strain evidence="9 10">KS 22</strain>
    </source>
</reference>
<accession>A0A7G5BT88</accession>
<dbReference type="KEGG" id="cchl:FPL14_02360"/>
<proteinExistence type="inferred from homology"/>
<evidence type="ECO:0000313" key="10">
    <source>
        <dbReference type="Proteomes" id="UP000515679"/>
    </source>
</evidence>
<name>A0A7G5BT88_9BACL</name>
<dbReference type="NCBIfam" id="TIGR03825">
    <property type="entry name" value="FliH_bacil"/>
    <property type="match status" value="1"/>
</dbReference>
<dbReference type="RefSeq" id="WP_182301530.1">
    <property type="nucleotide sequence ID" value="NZ_CP041969.1"/>
</dbReference>
<keyword evidence="9" id="KW-0969">Cilium</keyword>
<dbReference type="GO" id="GO:0005829">
    <property type="term" value="C:cytosol"/>
    <property type="evidence" value="ECO:0007669"/>
    <property type="project" value="TreeGrafter"/>
</dbReference>
<evidence type="ECO:0000259" key="8">
    <source>
        <dbReference type="Pfam" id="PF02108"/>
    </source>
</evidence>
<keyword evidence="9" id="KW-0282">Flagellum</keyword>
<evidence type="ECO:0000256" key="1">
    <source>
        <dbReference type="ARBA" id="ARBA00003041"/>
    </source>
</evidence>
<keyword evidence="6" id="KW-1006">Bacterial flagellum protein export</keyword>
<evidence type="ECO:0000256" key="4">
    <source>
        <dbReference type="ARBA" id="ARBA00022795"/>
    </source>
</evidence>
<dbReference type="PANTHER" id="PTHR34982">
    <property type="entry name" value="YOP PROTEINS TRANSLOCATION PROTEIN L"/>
    <property type="match status" value="1"/>
</dbReference>
<dbReference type="AlphaFoldDB" id="A0A7G5BT88"/>
<dbReference type="GO" id="GO:0044781">
    <property type="term" value="P:bacterial-type flagellum organization"/>
    <property type="evidence" value="ECO:0007669"/>
    <property type="project" value="UniProtKB-KW"/>
</dbReference>
<dbReference type="GO" id="GO:0015031">
    <property type="term" value="P:protein transport"/>
    <property type="evidence" value="ECO:0007669"/>
    <property type="project" value="UniProtKB-KW"/>
</dbReference>
<evidence type="ECO:0000256" key="7">
    <source>
        <dbReference type="NCBIfam" id="TIGR03825"/>
    </source>
</evidence>
<comment type="similarity">
    <text evidence="2">Belongs to the FliH family.</text>
</comment>
<keyword evidence="9" id="KW-0966">Cell projection</keyword>
<organism evidence="9 10">
    <name type="scientific">Cohnella cholangitidis</name>
    <dbReference type="NCBI Taxonomy" id="2598458"/>
    <lineage>
        <taxon>Bacteria</taxon>
        <taxon>Bacillati</taxon>
        <taxon>Bacillota</taxon>
        <taxon>Bacilli</taxon>
        <taxon>Bacillales</taxon>
        <taxon>Paenibacillaceae</taxon>
        <taxon>Cohnella</taxon>
    </lineage>
</organism>
<gene>
    <name evidence="9" type="primary">fliH</name>
    <name evidence="9" type="ORF">FPL14_02360</name>
</gene>
<comment type="function">
    <text evidence="1">Needed for flagellar regrowth and assembly.</text>
</comment>
<protein>
    <recommendedName>
        <fullName evidence="7">Flagellar assembly protein FliH</fullName>
    </recommendedName>
</protein>
<evidence type="ECO:0000313" key="9">
    <source>
        <dbReference type="EMBL" id="QMV40172.1"/>
    </source>
</evidence>
<dbReference type="Proteomes" id="UP000515679">
    <property type="component" value="Chromosome"/>
</dbReference>
<dbReference type="Gene3D" id="1.20.5.620">
    <property type="entry name" value="F1F0 ATP synthase subunit B, membrane domain"/>
    <property type="match status" value="1"/>
</dbReference>
<keyword evidence="3" id="KW-0813">Transport</keyword>
<feature type="domain" description="Flagellar assembly protein FliH/Type III secretion system HrpE" evidence="8">
    <location>
        <begin position="133"/>
        <end position="258"/>
    </location>
</feature>